<dbReference type="InterPro" id="IPR005534">
    <property type="entry name" value="Curli_assmbl/transp-comp_CsgG"/>
</dbReference>
<dbReference type="PANTHER" id="PTHR41164:SF1">
    <property type="entry name" value="CURLI PRODUCTION ASSEMBLY_TRANSPORT COMPONENT CSGG"/>
    <property type="match status" value="1"/>
</dbReference>
<dbReference type="Pfam" id="PF03783">
    <property type="entry name" value="CsgG"/>
    <property type="match status" value="1"/>
</dbReference>
<feature type="signal peptide" evidence="9">
    <location>
        <begin position="1"/>
        <end position="19"/>
    </location>
</feature>
<dbReference type="Gene3D" id="3.40.50.10610">
    <property type="entry name" value="ABC-type transport auxiliary lipoprotein component"/>
    <property type="match status" value="1"/>
</dbReference>
<dbReference type="InParanoid" id="A0A3N0VI28"/>
<dbReference type="Proteomes" id="UP000282106">
    <property type="component" value="Unassembled WGS sequence"/>
</dbReference>
<evidence type="ECO:0000256" key="7">
    <source>
        <dbReference type="ARBA" id="ARBA00023139"/>
    </source>
</evidence>
<keyword evidence="5 9" id="KW-0732">Signal</keyword>
<proteinExistence type="inferred from homology"/>
<name>A0A3N0VI28_9GAMM</name>
<keyword evidence="11" id="KW-1185">Reference proteome</keyword>
<evidence type="ECO:0000256" key="4">
    <source>
        <dbReference type="ARBA" id="ARBA00022475"/>
    </source>
</evidence>
<keyword evidence="7" id="KW-0564">Palmitate</keyword>
<comment type="function">
    <text evidence="1">May be involved in the biogenesis of curli organelles.</text>
</comment>
<evidence type="ECO:0000256" key="6">
    <source>
        <dbReference type="ARBA" id="ARBA00023136"/>
    </source>
</evidence>
<reference evidence="10 11" key="1">
    <citation type="submission" date="2018-10" db="EMBL/GenBank/DDBJ databases">
        <authorList>
            <person name="Chen W.-M."/>
        </authorList>
    </citation>
    <scope>NUCLEOTIDE SEQUENCE [LARGE SCALE GENOMIC DNA]</scope>
    <source>
        <strain evidence="10 11">THS-13</strain>
    </source>
</reference>
<evidence type="ECO:0000256" key="3">
    <source>
        <dbReference type="ARBA" id="ARBA00014028"/>
    </source>
</evidence>
<dbReference type="PROSITE" id="PS51257">
    <property type="entry name" value="PROKAR_LIPOPROTEIN"/>
    <property type="match status" value="1"/>
</dbReference>
<dbReference type="RefSeq" id="WP_123210912.1">
    <property type="nucleotide sequence ID" value="NZ_RJVO01000002.1"/>
</dbReference>
<protein>
    <recommendedName>
        <fullName evidence="3">Curli production assembly/transport component CsgG</fullName>
    </recommendedName>
</protein>
<evidence type="ECO:0000256" key="5">
    <source>
        <dbReference type="ARBA" id="ARBA00022729"/>
    </source>
</evidence>
<evidence type="ECO:0000256" key="2">
    <source>
        <dbReference type="ARBA" id="ARBA00008899"/>
    </source>
</evidence>
<comment type="caution">
    <text evidence="10">The sequence shown here is derived from an EMBL/GenBank/DDBJ whole genome shotgun (WGS) entry which is preliminary data.</text>
</comment>
<keyword evidence="4" id="KW-1003">Cell membrane</keyword>
<evidence type="ECO:0000256" key="1">
    <source>
        <dbReference type="ARBA" id="ARBA00003989"/>
    </source>
</evidence>
<comment type="similarity">
    <text evidence="2">Belongs to the CsgG family.</text>
</comment>
<dbReference type="AlphaFoldDB" id="A0A3N0VI28"/>
<evidence type="ECO:0000256" key="9">
    <source>
        <dbReference type="SAM" id="SignalP"/>
    </source>
</evidence>
<evidence type="ECO:0000256" key="8">
    <source>
        <dbReference type="ARBA" id="ARBA00023288"/>
    </source>
</evidence>
<feature type="chain" id="PRO_5017984003" description="Curli production assembly/transport component CsgG" evidence="9">
    <location>
        <begin position="20"/>
        <end position="219"/>
    </location>
</feature>
<keyword evidence="8" id="KW-0449">Lipoprotein</keyword>
<dbReference type="GO" id="GO:0030288">
    <property type="term" value="C:outer membrane-bounded periplasmic space"/>
    <property type="evidence" value="ECO:0007669"/>
    <property type="project" value="InterPro"/>
</dbReference>
<sequence length="219" mass="22592">MRLPVAALAALSFSLTACAASTATVVSSSGPGIAAVQNAPAHGPQPRIAVQPFEFRSSEGSPGVGAGMADMLTDSLVNTGKFIVVERDRLKDLTAEQDLAESGRFKRDTVAPVGELEGAELLIRGSITSFEKECSGGSAIIVSAKEACIGINLRIVDVKTGRVVNATTVEATSANRGIGLVYTKSDLPIGLGAFSKTPMEKAIRNAIEAAVQHIAATKL</sequence>
<dbReference type="PANTHER" id="PTHR41164">
    <property type="entry name" value="CURLI PRODUCTION ASSEMBLY/TRANSPORT COMPONENT CSGG"/>
    <property type="match status" value="1"/>
</dbReference>
<accession>A0A3N0VI28</accession>
<evidence type="ECO:0000313" key="10">
    <source>
        <dbReference type="EMBL" id="ROH91868.1"/>
    </source>
</evidence>
<organism evidence="10 11">
    <name type="scientific">Stagnimonas aquatica</name>
    <dbReference type="NCBI Taxonomy" id="2689987"/>
    <lineage>
        <taxon>Bacteria</taxon>
        <taxon>Pseudomonadati</taxon>
        <taxon>Pseudomonadota</taxon>
        <taxon>Gammaproteobacteria</taxon>
        <taxon>Nevskiales</taxon>
        <taxon>Nevskiaceae</taxon>
        <taxon>Stagnimonas</taxon>
    </lineage>
</organism>
<dbReference type="EMBL" id="RJVO01000002">
    <property type="protein sequence ID" value="ROH91868.1"/>
    <property type="molecule type" value="Genomic_DNA"/>
</dbReference>
<evidence type="ECO:0000313" key="11">
    <source>
        <dbReference type="Proteomes" id="UP000282106"/>
    </source>
</evidence>
<keyword evidence="6" id="KW-0472">Membrane</keyword>
<gene>
    <name evidence="10" type="ORF">ED208_05690</name>
</gene>